<dbReference type="STRING" id="1348114.OM33_15610"/>
<evidence type="ECO:0000256" key="2">
    <source>
        <dbReference type="ARBA" id="ARBA00022729"/>
    </source>
</evidence>
<keyword evidence="3" id="KW-1133">Transmembrane helix</keyword>
<gene>
    <name evidence="5" type="ORF">OM33_15610</name>
</gene>
<evidence type="ECO:0000313" key="6">
    <source>
        <dbReference type="Proteomes" id="UP000030341"/>
    </source>
</evidence>
<organism evidence="5 6">
    <name type="scientific">Pseudoalteromonas piratica</name>
    <dbReference type="NCBI Taxonomy" id="1348114"/>
    <lineage>
        <taxon>Bacteria</taxon>
        <taxon>Pseudomonadati</taxon>
        <taxon>Pseudomonadota</taxon>
        <taxon>Gammaproteobacteria</taxon>
        <taxon>Alteromonadales</taxon>
        <taxon>Pseudoalteromonadaceae</taxon>
        <taxon>Pseudoalteromonas</taxon>
    </lineage>
</organism>
<feature type="transmembrane region" description="Helical" evidence="3">
    <location>
        <begin position="14"/>
        <end position="33"/>
    </location>
</feature>
<keyword evidence="3" id="KW-0472">Membrane</keyword>
<reference evidence="5 6" key="1">
    <citation type="submission" date="2014-11" db="EMBL/GenBank/DDBJ databases">
        <title>Complete Genome Sequence of Pseudoalteromonas sp. Strain OCN003 Isolated from Kaneohe Bay, Oahu, Hawaii.</title>
        <authorList>
            <person name="Beurmann S."/>
            <person name="Videau P."/>
            <person name="Ushijima B."/>
            <person name="Smith A.M."/>
            <person name="Aeby G.S."/>
            <person name="Callahan S.M."/>
            <person name="Belcaid M."/>
        </authorList>
    </citation>
    <scope>NUCLEOTIDE SEQUENCE [LARGE SCALE GENOMIC DNA]</scope>
    <source>
        <strain evidence="5 6">OCN003</strain>
    </source>
</reference>
<evidence type="ECO:0000256" key="3">
    <source>
        <dbReference type="SAM" id="Phobius"/>
    </source>
</evidence>
<comment type="similarity">
    <text evidence="1">Belongs to the bacterial solute-binding protein 3 family.</text>
</comment>
<dbReference type="PANTHER" id="PTHR35936:SF25">
    <property type="entry name" value="ABC TRANSPORTER SUBSTRATE-BINDING PROTEIN"/>
    <property type="match status" value="1"/>
</dbReference>
<keyword evidence="6" id="KW-1185">Reference proteome</keyword>
<accession>A0A0A7EKI0</accession>
<dbReference type="HOGENOM" id="CLU_064076_8_2_6"/>
<dbReference type="AlphaFoldDB" id="A0A0A7EKI0"/>
<dbReference type="Gene3D" id="3.40.190.10">
    <property type="entry name" value="Periplasmic binding protein-like II"/>
    <property type="match status" value="2"/>
</dbReference>
<sequence>MGLLNNMDFGFYKYLRFLIGFVLLLYFSAQLVAKESQEIRILVDDDYPPYSYVENGKVKGVYIDFIRQVSRELAPNYHIRFLPLPWKRALMLVEQGKEFAILPPYRHTSTRPFISHYSERIGLEEVVVLCHKNVRLGDYFSKSEVSKPLSLGINAGYILLNDAYQKAVTRGAILLESNKSTEHNVEKLLKRRIDCYINDKTSTLLVLKETMVQNDMPNNDDFIVMETISSQSAHIGFSKEYVKHFADFDMFLTSLNGAIKQISNQQQPSLNNDD</sequence>
<dbReference type="eggNOG" id="COG0834">
    <property type="taxonomic scope" value="Bacteria"/>
</dbReference>
<dbReference type="SUPFAM" id="SSF53850">
    <property type="entry name" value="Periplasmic binding protein-like II"/>
    <property type="match status" value="1"/>
</dbReference>
<dbReference type="Proteomes" id="UP000030341">
    <property type="component" value="Chromosome 2"/>
</dbReference>
<keyword evidence="3" id="KW-0812">Transmembrane</keyword>
<feature type="domain" description="Solute-binding protein family 3/N-terminal" evidence="4">
    <location>
        <begin position="39"/>
        <end position="170"/>
    </location>
</feature>
<evidence type="ECO:0000256" key="1">
    <source>
        <dbReference type="ARBA" id="ARBA00010333"/>
    </source>
</evidence>
<protein>
    <recommendedName>
        <fullName evidence="4">Solute-binding protein family 3/N-terminal domain-containing protein</fullName>
    </recommendedName>
</protein>
<dbReference type="EMBL" id="CP009889">
    <property type="protein sequence ID" value="AIY66571.1"/>
    <property type="molecule type" value="Genomic_DNA"/>
</dbReference>
<dbReference type="PANTHER" id="PTHR35936">
    <property type="entry name" value="MEMBRANE-BOUND LYTIC MUREIN TRANSGLYCOSYLASE F"/>
    <property type="match status" value="1"/>
</dbReference>
<dbReference type="InterPro" id="IPR001638">
    <property type="entry name" value="Solute-binding_3/MltF_N"/>
</dbReference>
<dbReference type="Pfam" id="PF00497">
    <property type="entry name" value="SBP_bac_3"/>
    <property type="match status" value="1"/>
</dbReference>
<keyword evidence="2" id="KW-0732">Signal</keyword>
<name>A0A0A7EKI0_9GAMM</name>
<proteinExistence type="inferred from homology"/>
<dbReference type="KEGG" id="pseo:OM33_15610"/>
<evidence type="ECO:0000259" key="4">
    <source>
        <dbReference type="Pfam" id="PF00497"/>
    </source>
</evidence>
<dbReference type="OrthoDB" id="7340028at2"/>
<evidence type="ECO:0000313" key="5">
    <source>
        <dbReference type="EMBL" id="AIY66571.1"/>
    </source>
</evidence>